<dbReference type="AlphaFoldDB" id="A0A4S4KDX8"/>
<feature type="chain" id="PRO_5020887077" description="Peptidase A1 domain-containing protein" evidence="1">
    <location>
        <begin position="20"/>
        <end position="467"/>
    </location>
</feature>
<dbReference type="Pfam" id="PF22974">
    <property type="entry name" value="DUF7029"/>
    <property type="match status" value="1"/>
</dbReference>
<sequence>MLSTLAIVALLSAIPTLTATSLAGRTLVPAKRAITLETRDLWRRHIVPKESVQLNYAISTYHPPSASVSFTAHDGRPLLLLEDLDHLLENVLCCPLVPDEETSIMKIRFHSSEAFTEALGHWGHLAEFTDFEQSADLELVIGGQYSLSTDFDVLKIPIEPAFTFGSFIDIGPAFGLAVGFDLDIPASLNVSYGAKAHVPSGAFASVSLLNETGGWDPSVDATGWDATNVVQVPFRVNSGEFNVSTSVSMAAFVEVAFTIMGVGASARVTQNVPAVNINAVVHNAVNRACKPIGADDFESFGTAFAVGAGLELGSTAHFEVDTGEFFGTLIPADWDFPIWSHEIPLAPAQGINTTICFVLSDDATVTTGNAKVDAVTLAGVPAATGTMFPAASAVPTWDIPKIESYYSANGHLPTNVNYNQMAQATTIPDNLQTAIAKAAKSGTKGKLRGASRLCIVLVAISFGSWFI</sequence>
<evidence type="ECO:0000259" key="2">
    <source>
        <dbReference type="Pfam" id="PF22974"/>
    </source>
</evidence>
<comment type="caution">
    <text evidence="4">The sequence shown here is derived from an EMBL/GenBank/DDBJ whole genome shotgun (WGS) entry which is preliminary data.</text>
</comment>
<protein>
    <recommendedName>
        <fullName evidence="6">Peptidase A1 domain-containing protein</fullName>
    </recommendedName>
</protein>
<name>A0A4S4KDX8_9APHY</name>
<evidence type="ECO:0000256" key="1">
    <source>
        <dbReference type="SAM" id="SignalP"/>
    </source>
</evidence>
<dbReference type="InterPro" id="IPR054293">
    <property type="entry name" value="DUF7029"/>
</dbReference>
<feature type="domain" description="DUF7223" evidence="3">
    <location>
        <begin position="146"/>
        <end position="318"/>
    </location>
</feature>
<feature type="signal peptide" evidence="1">
    <location>
        <begin position="1"/>
        <end position="19"/>
    </location>
</feature>
<gene>
    <name evidence="4" type="ORF">EW026_g5509</name>
</gene>
<reference evidence="4 5" key="1">
    <citation type="submission" date="2019-02" db="EMBL/GenBank/DDBJ databases">
        <title>Genome sequencing of the rare red list fungi Phlebia centrifuga.</title>
        <authorList>
            <person name="Buettner E."/>
            <person name="Kellner H."/>
        </authorList>
    </citation>
    <scope>NUCLEOTIDE SEQUENCE [LARGE SCALE GENOMIC DNA]</scope>
    <source>
        <strain evidence="4 5">DSM 108282</strain>
    </source>
</reference>
<keyword evidence="5" id="KW-1185">Reference proteome</keyword>
<dbReference type="Proteomes" id="UP000309038">
    <property type="component" value="Unassembled WGS sequence"/>
</dbReference>
<evidence type="ECO:0000313" key="4">
    <source>
        <dbReference type="EMBL" id="THG96301.1"/>
    </source>
</evidence>
<keyword evidence="1" id="KW-0732">Signal</keyword>
<evidence type="ECO:0000259" key="3">
    <source>
        <dbReference type="Pfam" id="PF23865"/>
    </source>
</evidence>
<dbReference type="EMBL" id="SGPJ01000246">
    <property type="protein sequence ID" value="THG96301.1"/>
    <property type="molecule type" value="Genomic_DNA"/>
</dbReference>
<proteinExistence type="predicted"/>
<organism evidence="4 5">
    <name type="scientific">Hermanssonia centrifuga</name>
    <dbReference type="NCBI Taxonomy" id="98765"/>
    <lineage>
        <taxon>Eukaryota</taxon>
        <taxon>Fungi</taxon>
        <taxon>Dikarya</taxon>
        <taxon>Basidiomycota</taxon>
        <taxon>Agaricomycotina</taxon>
        <taxon>Agaricomycetes</taxon>
        <taxon>Polyporales</taxon>
        <taxon>Meruliaceae</taxon>
        <taxon>Hermanssonia</taxon>
    </lineage>
</organism>
<dbReference type="InterPro" id="IPR055647">
    <property type="entry name" value="DUF7223"/>
</dbReference>
<evidence type="ECO:0008006" key="6">
    <source>
        <dbReference type="Google" id="ProtNLM"/>
    </source>
</evidence>
<evidence type="ECO:0000313" key="5">
    <source>
        <dbReference type="Proteomes" id="UP000309038"/>
    </source>
</evidence>
<dbReference type="Pfam" id="PF23865">
    <property type="entry name" value="DUF7223"/>
    <property type="match status" value="1"/>
</dbReference>
<accession>A0A4S4KDX8</accession>
<feature type="domain" description="DUF7029" evidence="2">
    <location>
        <begin position="72"/>
        <end position="128"/>
    </location>
</feature>